<proteinExistence type="predicted"/>
<dbReference type="GO" id="GO:0000160">
    <property type="term" value="P:phosphorelay signal transduction system"/>
    <property type="evidence" value="ECO:0007669"/>
    <property type="project" value="InterPro"/>
</dbReference>
<organism evidence="4">
    <name type="scientific">uncultured Thermomicrobiales bacterium</name>
    <dbReference type="NCBI Taxonomy" id="1645740"/>
    <lineage>
        <taxon>Bacteria</taxon>
        <taxon>Pseudomonadati</taxon>
        <taxon>Thermomicrobiota</taxon>
        <taxon>Thermomicrobia</taxon>
        <taxon>Thermomicrobiales</taxon>
        <taxon>environmental samples</taxon>
    </lineage>
</organism>
<dbReference type="EMBL" id="CADCWG010000096">
    <property type="protein sequence ID" value="CAA9548361.1"/>
    <property type="molecule type" value="Genomic_DNA"/>
</dbReference>
<dbReference type="InterPro" id="IPR050595">
    <property type="entry name" value="Bact_response_regulator"/>
</dbReference>
<sequence>MSAAKKVLVVDDEPLLRELVVEVLREEGYAVVAASEGRAMLDLLAVERPDLILMDVMMPGLDGRAAYLAMRSRDDLPPIPVVMMSAAVTPDRLDPSIAAFLRKPFDLDQLLDTVAMLIAPSDSAS</sequence>
<feature type="domain" description="Response regulatory" evidence="3">
    <location>
        <begin position="6"/>
        <end position="118"/>
    </location>
</feature>
<accession>A0A6J4UEC0</accession>
<dbReference type="PANTHER" id="PTHR44591:SF3">
    <property type="entry name" value="RESPONSE REGULATORY DOMAIN-CONTAINING PROTEIN"/>
    <property type="match status" value="1"/>
</dbReference>
<protein>
    <recommendedName>
        <fullName evidence="3">Response regulatory domain-containing protein</fullName>
    </recommendedName>
</protein>
<evidence type="ECO:0000256" key="1">
    <source>
        <dbReference type="ARBA" id="ARBA00022553"/>
    </source>
</evidence>
<evidence type="ECO:0000256" key="2">
    <source>
        <dbReference type="PROSITE-ProRule" id="PRU00169"/>
    </source>
</evidence>
<keyword evidence="1 2" id="KW-0597">Phosphoprotein</keyword>
<name>A0A6J4UEC0_9BACT</name>
<dbReference type="SMART" id="SM00448">
    <property type="entry name" value="REC"/>
    <property type="match status" value="1"/>
</dbReference>
<gene>
    <name evidence="4" type="ORF">AVDCRST_MAG49-1550</name>
</gene>
<dbReference type="InterPro" id="IPR001789">
    <property type="entry name" value="Sig_transdc_resp-reg_receiver"/>
</dbReference>
<dbReference type="Gene3D" id="3.40.50.2300">
    <property type="match status" value="1"/>
</dbReference>
<evidence type="ECO:0000313" key="4">
    <source>
        <dbReference type="EMBL" id="CAA9548361.1"/>
    </source>
</evidence>
<dbReference type="AlphaFoldDB" id="A0A6J4UEC0"/>
<reference evidence="4" key="1">
    <citation type="submission" date="2020-02" db="EMBL/GenBank/DDBJ databases">
        <authorList>
            <person name="Meier V. D."/>
        </authorList>
    </citation>
    <scope>NUCLEOTIDE SEQUENCE</scope>
    <source>
        <strain evidence="4">AVDCRST_MAG49</strain>
    </source>
</reference>
<dbReference type="PANTHER" id="PTHR44591">
    <property type="entry name" value="STRESS RESPONSE REGULATOR PROTEIN 1"/>
    <property type="match status" value="1"/>
</dbReference>
<dbReference type="InterPro" id="IPR011006">
    <property type="entry name" value="CheY-like_superfamily"/>
</dbReference>
<feature type="modified residue" description="4-aspartylphosphate" evidence="2">
    <location>
        <position position="55"/>
    </location>
</feature>
<dbReference type="PROSITE" id="PS50110">
    <property type="entry name" value="RESPONSE_REGULATORY"/>
    <property type="match status" value="1"/>
</dbReference>
<dbReference type="SUPFAM" id="SSF52172">
    <property type="entry name" value="CheY-like"/>
    <property type="match status" value="1"/>
</dbReference>
<evidence type="ECO:0000259" key="3">
    <source>
        <dbReference type="PROSITE" id="PS50110"/>
    </source>
</evidence>
<dbReference type="Pfam" id="PF00072">
    <property type="entry name" value="Response_reg"/>
    <property type="match status" value="1"/>
</dbReference>